<dbReference type="Proteomes" id="UP001183629">
    <property type="component" value="Unassembled WGS sequence"/>
</dbReference>
<dbReference type="EMBL" id="JAVDYC010000001">
    <property type="protein sequence ID" value="MDR7319938.1"/>
    <property type="molecule type" value="Genomic_DNA"/>
</dbReference>
<dbReference type="AlphaFoldDB" id="A0AAE3ZHC8"/>
<organism evidence="1 2">
    <name type="scientific">Catenuloplanes niger</name>
    <dbReference type="NCBI Taxonomy" id="587534"/>
    <lineage>
        <taxon>Bacteria</taxon>
        <taxon>Bacillati</taxon>
        <taxon>Actinomycetota</taxon>
        <taxon>Actinomycetes</taxon>
        <taxon>Micromonosporales</taxon>
        <taxon>Micromonosporaceae</taxon>
        <taxon>Catenuloplanes</taxon>
    </lineage>
</organism>
<name>A0AAE3ZHC8_9ACTN</name>
<evidence type="ECO:0000313" key="1">
    <source>
        <dbReference type="EMBL" id="MDR7319938.1"/>
    </source>
</evidence>
<proteinExistence type="predicted"/>
<protein>
    <submittedName>
        <fullName evidence="1">Uncharacterized protein</fullName>
    </submittedName>
</protein>
<dbReference type="RefSeq" id="WP_310407947.1">
    <property type="nucleotide sequence ID" value="NZ_JAVDYC010000001.1"/>
</dbReference>
<gene>
    <name evidence="1" type="ORF">J2S44_000188</name>
</gene>
<evidence type="ECO:0000313" key="2">
    <source>
        <dbReference type="Proteomes" id="UP001183629"/>
    </source>
</evidence>
<keyword evidence="2" id="KW-1185">Reference proteome</keyword>
<comment type="caution">
    <text evidence="1">The sequence shown here is derived from an EMBL/GenBank/DDBJ whole genome shotgun (WGS) entry which is preliminary data.</text>
</comment>
<sequence>MTDELEHEVRRVAAALVESVPELDYSARSLDRVDAMLAEAAQFRDEMPPGAFDSVAEQFGCYVLEVGRREFGGDYVWHPERRAPVLVVGAPAYRVSLLTWDKMKGRLAGDEADDVPFFYAGFAGRARAARPGDSVLYV</sequence>
<accession>A0AAE3ZHC8</accession>
<reference evidence="1 2" key="1">
    <citation type="submission" date="2023-07" db="EMBL/GenBank/DDBJ databases">
        <title>Sequencing the genomes of 1000 actinobacteria strains.</title>
        <authorList>
            <person name="Klenk H.-P."/>
        </authorList>
    </citation>
    <scope>NUCLEOTIDE SEQUENCE [LARGE SCALE GENOMIC DNA]</scope>
    <source>
        <strain evidence="1 2">DSM 44711</strain>
    </source>
</reference>